<dbReference type="InterPro" id="IPR002035">
    <property type="entry name" value="VWF_A"/>
</dbReference>
<dbReference type="Gene3D" id="3.40.50.410">
    <property type="entry name" value="von Willebrand factor, type A domain"/>
    <property type="match status" value="1"/>
</dbReference>
<reference evidence="2 3" key="1">
    <citation type="journal article" date="2018" name="PLoS ONE">
        <title>The draft genome of Kipferlia bialata reveals reductive genome evolution in fornicate parasites.</title>
        <authorList>
            <person name="Tanifuji G."/>
            <person name="Takabayashi S."/>
            <person name="Kume K."/>
            <person name="Takagi M."/>
            <person name="Nakayama T."/>
            <person name="Kamikawa R."/>
            <person name="Inagaki Y."/>
            <person name="Hashimoto T."/>
        </authorList>
    </citation>
    <scope>NUCLEOTIDE SEQUENCE [LARGE SCALE GENOMIC DNA]</scope>
    <source>
        <strain evidence="2">NY0173</strain>
    </source>
</reference>
<dbReference type="Proteomes" id="UP000265618">
    <property type="component" value="Unassembled WGS sequence"/>
</dbReference>
<dbReference type="InterPro" id="IPR036465">
    <property type="entry name" value="vWFA_dom_sf"/>
</dbReference>
<proteinExistence type="predicted"/>
<evidence type="ECO:0000313" key="2">
    <source>
        <dbReference type="EMBL" id="GIQ81067.1"/>
    </source>
</evidence>
<feature type="domain" description="VWFA" evidence="1">
    <location>
        <begin position="102"/>
        <end position="183"/>
    </location>
</feature>
<sequence length="1061" mass="114332">MGGSDGSSGGTTKMETAIVTSLEFLDELNDVTPVKDKASANYWDEFLIMREPTTPGLVDDYTDIRAMIEDIVDDGYTNLTVGLGACLADFQAVGTDPNLFSKAVIFLSDGRETRGLPYFNTGHDIAVALGALGVKIFSIGLGNNVGEAEMDDMAKSGAPGGMFFEGVDQATLPAIFAAILESITIALAPSDVDITEITEPYIIDEPPFSPNAPDNTSGSNTFEWEDVSNKLNPPDDYLTEDESYVITFVAKADQCGTDLPVDAAGAEVNYIDEDNIPRVVTIPPGSITVLCEDTCEECVHIGKVWCVKAGDHDDECVFENEVDGTCIATSETNPNCDFTNTCQACAALDGYVWCLDVNGDGDCVDRDLSDGCAYVVDTQHECDLEPLTDCGDCIELDGSWCYRLSPAEGECVPDGDSPPADCNDVIEVDTECDPDVPINCQDCLDLFNTVWCVLPGDTDDICLDSSDTCSGIAITDCGAPNMCVECVARDEYEWCVVDDTGSCVLEGTEACDYVIEDAALLWCVLPDENDDLCLASAADCIINYSGVPIEDCGAPDMCEACIARDEYEWCFVGDTGSCVLENSVNCDYVIEDAALCDEDPDTCEGCLALGNTWCVRAGQLDECRAPGESVSDCIVEPSVPADTCNPNPNCDICVAWDDYVYCLDENGVGECVLETLSGDCSYVVETQDECLLEPLDDCGDCIELDGSWCFRLPPAEGECVPDGELPPPDCNSIITDDEDCDQGVPEDCDACLRLEGTVWCVGEGLDDQCTSRTQCAILQGTPYVECTPPDCCPLCLDWDDHFWCVNDGTGECRESPTSDECDYIVRDIDECDIGSGAATCDVCVDVGGTWCLRLDGDDECLFPGDDDTGCNGLLSVGECDDTYDTCDDCFTLVDTVWCYTCLGGECRDTRDRDGCDEVVLSDAGCIDVPPETECDECTALGWYYCVRLFGDSECVQPGQQCDCDLVVKTPGDCDDVPEFPEVCEDCLAADYTWCETPFGYLCVGDVDYCVIIGGLPVTEPEDCPRGNPTLPCPKCVNNGYLFCARGEDEESYCTDSELECL</sequence>
<feature type="non-terminal residue" evidence="2">
    <location>
        <position position="1061"/>
    </location>
</feature>
<accession>A0A9K3CRD2</accession>
<gene>
    <name evidence="2" type="ORF">KIPB_001968</name>
</gene>
<dbReference type="SUPFAM" id="SSF53300">
    <property type="entry name" value="vWA-like"/>
    <property type="match status" value="1"/>
</dbReference>
<dbReference type="EMBL" id="BDIP01000300">
    <property type="protein sequence ID" value="GIQ81067.1"/>
    <property type="molecule type" value="Genomic_DNA"/>
</dbReference>
<keyword evidence="3" id="KW-1185">Reference proteome</keyword>
<dbReference type="CDD" id="cd00198">
    <property type="entry name" value="vWFA"/>
    <property type="match status" value="1"/>
</dbReference>
<comment type="caution">
    <text evidence="2">The sequence shown here is derived from an EMBL/GenBank/DDBJ whole genome shotgun (WGS) entry which is preliminary data.</text>
</comment>
<protein>
    <recommendedName>
        <fullName evidence="1">VWFA domain-containing protein</fullName>
    </recommendedName>
</protein>
<evidence type="ECO:0000313" key="3">
    <source>
        <dbReference type="Proteomes" id="UP000265618"/>
    </source>
</evidence>
<evidence type="ECO:0000259" key="1">
    <source>
        <dbReference type="PROSITE" id="PS50234"/>
    </source>
</evidence>
<dbReference type="PROSITE" id="PS50234">
    <property type="entry name" value="VWFA"/>
    <property type="match status" value="1"/>
</dbReference>
<organism evidence="2 3">
    <name type="scientific">Kipferlia bialata</name>
    <dbReference type="NCBI Taxonomy" id="797122"/>
    <lineage>
        <taxon>Eukaryota</taxon>
        <taxon>Metamonada</taxon>
        <taxon>Carpediemonas-like organisms</taxon>
        <taxon>Kipferlia</taxon>
    </lineage>
</organism>
<name>A0A9K3CRD2_9EUKA</name>
<dbReference type="AlphaFoldDB" id="A0A9K3CRD2"/>